<organism evidence="1 2">
    <name type="scientific">Pseudomonas jessenii</name>
    <dbReference type="NCBI Taxonomy" id="77298"/>
    <lineage>
        <taxon>Bacteria</taxon>
        <taxon>Pseudomonadati</taxon>
        <taxon>Pseudomonadota</taxon>
        <taxon>Gammaproteobacteria</taxon>
        <taxon>Pseudomonadales</taxon>
        <taxon>Pseudomonadaceae</taxon>
        <taxon>Pseudomonas</taxon>
    </lineage>
</organism>
<evidence type="ECO:0000313" key="1">
    <source>
        <dbReference type="EMBL" id="SEB95853.1"/>
    </source>
</evidence>
<name>A0A1H4NKS4_PSEJE</name>
<evidence type="ECO:0000313" key="2">
    <source>
        <dbReference type="Proteomes" id="UP000198542"/>
    </source>
</evidence>
<dbReference type="EMBL" id="FNTC01000002">
    <property type="protein sequence ID" value="SEB95853.1"/>
    <property type="molecule type" value="Genomic_DNA"/>
</dbReference>
<gene>
    <name evidence="1" type="ORF">SAMN04490187_2619</name>
</gene>
<reference evidence="2" key="1">
    <citation type="submission" date="2016-10" db="EMBL/GenBank/DDBJ databases">
        <authorList>
            <person name="Varghese N."/>
            <person name="Submissions S."/>
        </authorList>
    </citation>
    <scope>NUCLEOTIDE SEQUENCE [LARGE SCALE GENOMIC DNA]</scope>
    <source>
        <strain evidence="2">BS3660</strain>
    </source>
</reference>
<dbReference type="Proteomes" id="UP000198542">
    <property type="component" value="Unassembled WGS sequence"/>
</dbReference>
<protein>
    <submittedName>
        <fullName evidence="1">Uncharacterized protein</fullName>
    </submittedName>
</protein>
<proteinExistence type="predicted"/>
<sequence length="34" mass="3582">MGVNVNACCLKKCGAFKFIASKLAPAIGEYVMGF</sequence>
<keyword evidence="2" id="KW-1185">Reference proteome</keyword>
<dbReference type="AlphaFoldDB" id="A0A1H4NKS4"/>
<accession>A0A1H4NKS4</accession>